<dbReference type="OrthoDB" id="9803333at2"/>
<comment type="caution">
    <text evidence="3">The sequence shown here is derived from an EMBL/GenBank/DDBJ whole genome shotgun (WGS) entry which is preliminary data.</text>
</comment>
<dbReference type="InterPro" id="IPR036291">
    <property type="entry name" value="NAD(P)-bd_dom_sf"/>
</dbReference>
<name>A0A2U3APJ9_9BACL</name>
<evidence type="ECO:0000313" key="4">
    <source>
        <dbReference type="Proteomes" id="UP000245938"/>
    </source>
</evidence>
<dbReference type="PRINTS" id="PR00081">
    <property type="entry name" value="GDHRDH"/>
</dbReference>
<dbReference type="RefSeq" id="WP_109305065.1">
    <property type="nucleotide sequence ID" value="NZ_BJUF01000003.1"/>
</dbReference>
<reference evidence="3 4" key="1">
    <citation type="submission" date="2018-05" db="EMBL/GenBank/DDBJ databases">
        <title>Kurthia sibirica genome sequence.</title>
        <authorList>
            <person name="Maclea K.S."/>
            <person name="Goen A.E."/>
        </authorList>
    </citation>
    <scope>NUCLEOTIDE SEQUENCE [LARGE SCALE GENOMIC DNA]</scope>
    <source>
        <strain evidence="3 4">ATCC 49154</strain>
    </source>
</reference>
<evidence type="ECO:0000256" key="1">
    <source>
        <dbReference type="ARBA" id="ARBA00006484"/>
    </source>
</evidence>
<keyword evidence="2" id="KW-0560">Oxidoreductase</keyword>
<protein>
    <submittedName>
        <fullName evidence="3">3-oxoacyl-ACP reductase</fullName>
    </submittedName>
</protein>
<evidence type="ECO:0000313" key="3">
    <source>
        <dbReference type="EMBL" id="PWI26461.1"/>
    </source>
</evidence>
<gene>
    <name evidence="3" type="ORF">DEX24_03775</name>
</gene>
<dbReference type="PANTHER" id="PTHR24321:SF8">
    <property type="entry name" value="ESTRADIOL 17-BETA-DEHYDROGENASE 8-RELATED"/>
    <property type="match status" value="1"/>
</dbReference>
<dbReference type="SUPFAM" id="SSF51735">
    <property type="entry name" value="NAD(P)-binding Rossmann-fold domains"/>
    <property type="match status" value="1"/>
</dbReference>
<dbReference type="FunFam" id="3.40.50.720:FF:000084">
    <property type="entry name" value="Short-chain dehydrogenase reductase"/>
    <property type="match status" value="1"/>
</dbReference>
<dbReference type="EMBL" id="QFVR01000003">
    <property type="protein sequence ID" value="PWI26461.1"/>
    <property type="molecule type" value="Genomic_DNA"/>
</dbReference>
<sequence length="251" mass="26880">MIFEEFKNKVVFMTGAASGIGFAQAEAFLQNGASLFALDIQEGRMAELQVQYQERCQFIVGSVANSQHVAEAVKQAIRHYHQIDILLNTAGILDGFAKTLDTDETLWDRVINTNLKGVYLVTNAVLPHMILAGSGTIVNMASIAGLVAGGGGASYTASKHAIIGYTKQLDMDYCRQGIRANAIAPGAIDTPMNAADFEGDGKMAQWVAEQTPAGRWAKPHEIANVSLFLASCASDYMHGTVIPVDGGWIAK</sequence>
<proteinExistence type="inferred from homology"/>
<keyword evidence="4" id="KW-1185">Reference proteome</keyword>
<dbReference type="CDD" id="cd05233">
    <property type="entry name" value="SDR_c"/>
    <property type="match status" value="1"/>
</dbReference>
<dbReference type="PRINTS" id="PR00080">
    <property type="entry name" value="SDRFAMILY"/>
</dbReference>
<dbReference type="InterPro" id="IPR002347">
    <property type="entry name" value="SDR_fam"/>
</dbReference>
<organism evidence="3 4">
    <name type="scientific">Kurthia sibirica</name>
    <dbReference type="NCBI Taxonomy" id="202750"/>
    <lineage>
        <taxon>Bacteria</taxon>
        <taxon>Bacillati</taxon>
        <taxon>Bacillota</taxon>
        <taxon>Bacilli</taxon>
        <taxon>Bacillales</taxon>
        <taxon>Caryophanaceae</taxon>
        <taxon>Kurthia</taxon>
    </lineage>
</organism>
<comment type="similarity">
    <text evidence="1">Belongs to the short-chain dehydrogenases/reductases (SDR) family.</text>
</comment>
<evidence type="ECO:0000256" key="2">
    <source>
        <dbReference type="ARBA" id="ARBA00023002"/>
    </source>
</evidence>
<dbReference type="Pfam" id="PF13561">
    <property type="entry name" value="adh_short_C2"/>
    <property type="match status" value="1"/>
</dbReference>
<dbReference type="Gene3D" id="3.40.50.720">
    <property type="entry name" value="NAD(P)-binding Rossmann-like Domain"/>
    <property type="match status" value="1"/>
</dbReference>
<dbReference type="NCBIfam" id="NF005118">
    <property type="entry name" value="PRK06550.1"/>
    <property type="match status" value="1"/>
</dbReference>
<dbReference type="GO" id="GO:0016491">
    <property type="term" value="F:oxidoreductase activity"/>
    <property type="evidence" value="ECO:0007669"/>
    <property type="project" value="UniProtKB-KW"/>
</dbReference>
<dbReference type="GO" id="GO:0008206">
    <property type="term" value="P:bile acid metabolic process"/>
    <property type="evidence" value="ECO:0007669"/>
    <property type="project" value="UniProtKB-ARBA"/>
</dbReference>
<dbReference type="PANTHER" id="PTHR24321">
    <property type="entry name" value="DEHYDROGENASES, SHORT CHAIN"/>
    <property type="match status" value="1"/>
</dbReference>
<accession>A0A2U3APJ9</accession>
<dbReference type="Proteomes" id="UP000245938">
    <property type="component" value="Unassembled WGS sequence"/>
</dbReference>
<dbReference type="AlphaFoldDB" id="A0A2U3APJ9"/>